<dbReference type="GeneID" id="17251026"/>
<reference evidence="3" key="1">
    <citation type="journal article" date="2013" name="Nature">
        <title>Pan genome of the phytoplankton Emiliania underpins its global distribution.</title>
        <authorList>
            <person name="Read B.A."/>
            <person name="Kegel J."/>
            <person name="Klute M.J."/>
            <person name="Kuo A."/>
            <person name="Lefebvre S.C."/>
            <person name="Maumus F."/>
            <person name="Mayer C."/>
            <person name="Miller J."/>
            <person name="Monier A."/>
            <person name="Salamov A."/>
            <person name="Young J."/>
            <person name="Aguilar M."/>
            <person name="Claverie J.M."/>
            <person name="Frickenhaus S."/>
            <person name="Gonzalez K."/>
            <person name="Herman E.K."/>
            <person name="Lin Y.C."/>
            <person name="Napier J."/>
            <person name="Ogata H."/>
            <person name="Sarno A.F."/>
            <person name="Shmutz J."/>
            <person name="Schroeder D."/>
            <person name="de Vargas C."/>
            <person name="Verret F."/>
            <person name="von Dassow P."/>
            <person name="Valentin K."/>
            <person name="Van de Peer Y."/>
            <person name="Wheeler G."/>
            <person name="Dacks J.B."/>
            <person name="Delwiche C.F."/>
            <person name="Dyhrman S.T."/>
            <person name="Glockner G."/>
            <person name="John U."/>
            <person name="Richards T."/>
            <person name="Worden A.Z."/>
            <person name="Zhang X."/>
            <person name="Grigoriev I.V."/>
            <person name="Allen A.E."/>
            <person name="Bidle K."/>
            <person name="Borodovsky M."/>
            <person name="Bowler C."/>
            <person name="Brownlee C."/>
            <person name="Cock J.M."/>
            <person name="Elias M."/>
            <person name="Gladyshev V.N."/>
            <person name="Groth M."/>
            <person name="Guda C."/>
            <person name="Hadaegh A."/>
            <person name="Iglesias-Rodriguez M.D."/>
            <person name="Jenkins J."/>
            <person name="Jones B.M."/>
            <person name="Lawson T."/>
            <person name="Leese F."/>
            <person name="Lindquist E."/>
            <person name="Lobanov A."/>
            <person name="Lomsadze A."/>
            <person name="Malik S.B."/>
            <person name="Marsh M.E."/>
            <person name="Mackinder L."/>
            <person name="Mock T."/>
            <person name="Mueller-Roeber B."/>
            <person name="Pagarete A."/>
            <person name="Parker M."/>
            <person name="Probert I."/>
            <person name="Quesneville H."/>
            <person name="Raines C."/>
            <person name="Rensing S.A."/>
            <person name="Riano-Pachon D.M."/>
            <person name="Richier S."/>
            <person name="Rokitta S."/>
            <person name="Shiraiwa Y."/>
            <person name="Soanes D.M."/>
            <person name="van der Giezen M."/>
            <person name="Wahlund T.M."/>
            <person name="Williams B."/>
            <person name="Wilson W."/>
            <person name="Wolfe G."/>
            <person name="Wurch L.L."/>
        </authorList>
    </citation>
    <scope>NUCLEOTIDE SEQUENCE</scope>
</reference>
<protein>
    <submittedName>
        <fullName evidence="2">Uncharacterized protein</fullName>
    </submittedName>
</protein>
<dbReference type="PaxDb" id="2903-EOD04883"/>
<feature type="region of interest" description="Disordered" evidence="1">
    <location>
        <begin position="77"/>
        <end position="110"/>
    </location>
</feature>
<dbReference type="RefSeq" id="XP_005757312.1">
    <property type="nucleotide sequence ID" value="XM_005757255.1"/>
</dbReference>
<proteinExistence type="predicted"/>
<keyword evidence="3" id="KW-1185">Reference proteome</keyword>
<dbReference type="HOGENOM" id="CLU_1590724_0_0_1"/>
<accession>A0A0D3I0U8</accession>
<evidence type="ECO:0000313" key="2">
    <source>
        <dbReference type="EnsemblProtists" id="EOD04883"/>
    </source>
</evidence>
<organism evidence="2 3">
    <name type="scientific">Emiliania huxleyi (strain CCMP1516)</name>
    <dbReference type="NCBI Taxonomy" id="280463"/>
    <lineage>
        <taxon>Eukaryota</taxon>
        <taxon>Haptista</taxon>
        <taxon>Haptophyta</taxon>
        <taxon>Prymnesiophyceae</taxon>
        <taxon>Isochrysidales</taxon>
        <taxon>Noelaerhabdaceae</taxon>
        <taxon>Emiliania</taxon>
    </lineage>
</organism>
<evidence type="ECO:0000256" key="1">
    <source>
        <dbReference type="SAM" id="MobiDB-lite"/>
    </source>
</evidence>
<feature type="compositionally biased region" description="Low complexity" evidence="1">
    <location>
        <begin position="92"/>
        <end position="102"/>
    </location>
</feature>
<dbReference type="Proteomes" id="UP000013827">
    <property type="component" value="Unassembled WGS sequence"/>
</dbReference>
<sequence length="168" mass="17972">LGDAARHPLCRAAQVCQDPRREIRGLHRCRGCGQAGRCRPVWHGPSDHELDGHGELRRPPVCVLPPRLARLRAAHTPGLAPRVPGGERETGAARPQRAAPGRGLRGGGGLHGVSASVHTLCPLARAAHTQRPRYGRRCGWVRLRLSTRARVGVAAEAAPPPGVIAHRP</sequence>
<evidence type="ECO:0000313" key="3">
    <source>
        <dbReference type="Proteomes" id="UP000013827"/>
    </source>
</evidence>
<dbReference type="KEGG" id="ehx:EMIHUDRAFT_422752"/>
<name>A0A0D3I0U8_EMIH1</name>
<dbReference type="AlphaFoldDB" id="A0A0D3I0U8"/>
<reference evidence="2" key="2">
    <citation type="submission" date="2024-10" db="UniProtKB">
        <authorList>
            <consortium name="EnsemblProtists"/>
        </authorList>
    </citation>
    <scope>IDENTIFICATION</scope>
</reference>
<dbReference type="EnsemblProtists" id="EOD04883">
    <property type="protein sequence ID" value="EOD04883"/>
    <property type="gene ID" value="EMIHUDRAFT_422752"/>
</dbReference>